<dbReference type="EMBL" id="PKSM01000160">
    <property type="protein sequence ID" value="POW06330.1"/>
    <property type="molecule type" value="Genomic_DNA"/>
</dbReference>
<feature type="region of interest" description="Disordered" evidence="1">
    <location>
        <begin position="227"/>
        <end position="277"/>
    </location>
</feature>
<reference evidence="4" key="3">
    <citation type="journal article" date="2018" name="Mol. Plant Microbe Interact.">
        <title>Genome sequence resources for the wheat stripe rust pathogen (Puccinia striiformis f. sp. tritici) and the barley stripe rust pathogen (Puccinia striiformis f. sp. hordei).</title>
        <authorList>
            <person name="Xia C."/>
            <person name="Wang M."/>
            <person name="Yin C."/>
            <person name="Cornejo O.E."/>
            <person name="Hulbert S.H."/>
            <person name="Chen X."/>
        </authorList>
    </citation>
    <scope>NUCLEOTIDE SEQUENCE [LARGE SCALE GENOMIC DNA]</scope>
    <source>
        <strain evidence="4">93TX-2</strain>
    </source>
</reference>
<protein>
    <recommendedName>
        <fullName evidence="5">Secreted protein</fullName>
    </recommendedName>
</protein>
<keyword evidence="2" id="KW-0732">Signal</keyword>
<evidence type="ECO:0000313" key="3">
    <source>
        <dbReference type="EMBL" id="POW06330.1"/>
    </source>
</evidence>
<accession>A0A2S4VA67</accession>
<proteinExistence type="predicted"/>
<keyword evidence="4" id="KW-1185">Reference proteome</keyword>
<evidence type="ECO:0008006" key="5">
    <source>
        <dbReference type="Google" id="ProtNLM"/>
    </source>
</evidence>
<dbReference type="OrthoDB" id="2495534at2759"/>
<dbReference type="AlphaFoldDB" id="A0A2S4VA67"/>
<gene>
    <name evidence="3" type="ORF">PSHT_10412</name>
</gene>
<name>A0A2S4VA67_9BASI</name>
<evidence type="ECO:0000313" key="4">
    <source>
        <dbReference type="Proteomes" id="UP000238274"/>
    </source>
</evidence>
<dbReference type="VEuPathDB" id="FungiDB:PSTT_14465"/>
<organism evidence="3 4">
    <name type="scientific">Puccinia striiformis</name>
    <dbReference type="NCBI Taxonomy" id="27350"/>
    <lineage>
        <taxon>Eukaryota</taxon>
        <taxon>Fungi</taxon>
        <taxon>Dikarya</taxon>
        <taxon>Basidiomycota</taxon>
        <taxon>Pucciniomycotina</taxon>
        <taxon>Pucciniomycetes</taxon>
        <taxon>Pucciniales</taxon>
        <taxon>Pucciniaceae</taxon>
        <taxon>Puccinia</taxon>
    </lineage>
</organism>
<feature type="chain" id="PRO_5015515372" description="Secreted protein" evidence="2">
    <location>
        <begin position="23"/>
        <end position="400"/>
    </location>
</feature>
<dbReference type="VEuPathDB" id="FungiDB:PSHT_10412"/>
<reference evidence="3 4" key="1">
    <citation type="submission" date="2017-12" db="EMBL/GenBank/DDBJ databases">
        <title>Gene loss provides genomic basis for host adaptation in cereal stripe rust fungi.</title>
        <authorList>
            <person name="Xia C."/>
        </authorList>
    </citation>
    <scope>NUCLEOTIDE SEQUENCE [LARGE SCALE GENOMIC DNA]</scope>
    <source>
        <strain evidence="3 4">93TX-2</strain>
    </source>
</reference>
<dbReference type="VEuPathDB" id="FungiDB:PSTT_14466"/>
<feature type="signal peptide" evidence="2">
    <location>
        <begin position="1"/>
        <end position="22"/>
    </location>
</feature>
<dbReference type="Proteomes" id="UP000238274">
    <property type="component" value="Unassembled WGS sequence"/>
</dbReference>
<feature type="region of interest" description="Disordered" evidence="1">
    <location>
        <begin position="25"/>
        <end position="57"/>
    </location>
</feature>
<evidence type="ECO:0000256" key="2">
    <source>
        <dbReference type="SAM" id="SignalP"/>
    </source>
</evidence>
<reference evidence="4" key="2">
    <citation type="journal article" date="2018" name="BMC Genomics">
        <title>Genomic insights into host adaptation between the wheat stripe rust pathogen (Puccinia striiformis f. sp. tritici) and the barley stripe rust pathogen (Puccinia striiformis f. sp. hordei).</title>
        <authorList>
            <person name="Xia C."/>
            <person name="Wang M."/>
            <person name="Yin C."/>
            <person name="Cornejo O.E."/>
            <person name="Hulbert S.H."/>
            <person name="Chen X."/>
        </authorList>
    </citation>
    <scope>NUCLEOTIDE SEQUENCE [LARGE SCALE GENOMIC DNA]</scope>
    <source>
        <strain evidence="4">93TX-2</strain>
    </source>
</reference>
<sequence length="400" mass="43798">MFSGKFITALVLVFIAINVVDAKHKAPTSPKTKDPKGMRSQCSQWRAKGPPSTAKPPVMAKLMSAATQKPDAQTGGLQRRNTPPHQTGIEIGGGPSSVCNPNGGYNSTTTLGTCLWTGERQYPAFTDTKYYMGWVNYWLNPAKGDSVYAPVLDGCAFAEKDQTISVDDGCATVWVTDLLFKKLGGKEGDKTVIISSWDYDYNNDGPVLLAINVVDAKTHGKKPTKRSQCSLWRAKGDKPSTPQAHHCQSDEQLHTKSASLRRRNTPPNNKGMDVAGGPHSVCDPVNGYDTNKQVGACLWTGQFQWPMYSNSTYYPGWVNDRNPENCYRKLYLNPAKGDSVYAPVLDGCAFGTKDKRISVDEGCASIWVTRALFIQLGGKPGEHNVTINSWDFEQYDAPGN</sequence>
<evidence type="ECO:0000256" key="1">
    <source>
        <dbReference type="SAM" id="MobiDB-lite"/>
    </source>
</evidence>
<comment type="caution">
    <text evidence="3">The sequence shown here is derived from an EMBL/GenBank/DDBJ whole genome shotgun (WGS) entry which is preliminary data.</text>
</comment>